<dbReference type="AlphaFoldDB" id="A0A9Q0LAT3"/>
<dbReference type="Proteomes" id="UP001149090">
    <property type="component" value="Unassembled WGS sequence"/>
</dbReference>
<protein>
    <submittedName>
        <fullName evidence="1">Uncharacterized protein</fullName>
    </submittedName>
</protein>
<sequence length="887" mass="104735">MRNRQKYIELSARMNYKNRNFGDALFWIDSGIKLLSKDNIATLGKYHLIKGKIYEKLFTNSYHQQFPLKVEISFPREKLTKFDEFIPKTAKEKTLFNNRKEIVCKAFNSFQKSNFYNKKTGNQFLIGKSCNKISEILLEYIFPNVAIFGEDLNYVLNLDIKSKYEEKERTQKSNLSEELIIGDDDDNDANLKQKKTIPTEGIPKKNKITLGLIEGYAVQSIEISTKFFLPFLVLRSYLSLAELKYLQKNTKLAKEFWIECRNLFFNLFMNGNDNFLTTNVPFCVLGKLYRIIKRMIRFLFCMEAEMISNNILVIDSYISFQLEVYIAKERSIHEYRKELTSEIFDIDFNIKEQKNTKKNKKISKEKLEKMKSRFSFQSPRKLSYDSMMLQDDETNISSDFSINKANQLLGNQSNEEIIESNKLLLNQLVKITELLRTPNFYLNKFLNEHEDIEKAKDDQEYEKISPLFSYSILTQIQPKLKQIVFLLLVDDLLIGYVPVLGIKSITRFGSKLIQKEVEEMKKHKSEDDFDFDQSFNGKITLSDSDDDDDLNDFLIDDDNEISAKINEEKENKIIKNQGKIEILKEEQIKLLESIITGIGESNLENKYEDLINFKEQFSSISKLMEEVLRRNQMEKEEDINILVCSKWIQVIPWETIYEFFITRVFSIWNFTNEQIQEIYRNRRIQKSIDQNSDVYEAILKKNIKLKQPKYFVVHSVKKSKEKTKNKEIQIGCFQEFLYHINEFGSKEETTKEIMKKNGIFFFPTFKKMKFMVSIDAKEFKVDKKEFKDLIKKQIKEEEEFAVIVVPFSELLSITEILYLIILCEMEFKMIVIPSNSNIQVLKYISKKQVSILKLISSKKKRIELEDILISIIIDLKKNLKIPIILYF</sequence>
<reference evidence="1" key="1">
    <citation type="submission" date="2022-10" db="EMBL/GenBank/DDBJ databases">
        <title>Novel sulphate-reducing endosymbionts in the free-living metamonad Anaeramoeba.</title>
        <authorList>
            <person name="Jerlstrom-Hultqvist J."/>
            <person name="Cepicka I."/>
            <person name="Gallot-Lavallee L."/>
            <person name="Salas-Leiva D."/>
            <person name="Curtis B.A."/>
            <person name="Zahonova K."/>
            <person name="Pipaliya S."/>
            <person name="Dacks J."/>
            <person name="Roger A.J."/>
        </authorList>
    </citation>
    <scope>NUCLEOTIDE SEQUENCE</scope>
    <source>
        <strain evidence="1">BMAN</strain>
    </source>
</reference>
<dbReference type="OrthoDB" id="18070at2759"/>
<accession>A0A9Q0LAT3</accession>
<organism evidence="1 2">
    <name type="scientific">Anaeramoeba ignava</name>
    <name type="common">Anaerobic marine amoeba</name>
    <dbReference type="NCBI Taxonomy" id="1746090"/>
    <lineage>
        <taxon>Eukaryota</taxon>
        <taxon>Metamonada</taxon>
        <taxon>Anaeramoebidae</taxon>
        <taxon>Anaeramoeba</taxon>
    </lineage>
</organism>
<dbReference type="EMBL" id="JAPDFW010000104">
    <property type="protein sequence ID" value="KAJ5069452.1"/>
    <property type="molecule type" value="Genomic_DNA"/>
</dbReference>
<comment type="caution">
    <text evidence="1">The sequence shown here is derived from an EMBL/GenBank/DDBJ whole genome shotgun (WGS) entry which is preliminary data.</text>
</comment>
<evidence type="ECO:0000313" key="2">
    <source>
        <dbReference type="Proteomes" id="UP001149090"/>
    </source>
</evidence>
<proteinExistence type="predicted"/>
<keyword evidence="2" id="KW-1185">Reference proteome</keyword>
<gene>
    <name evidence="1" type="ORF">M0811_11625</name>
</gene>
<name>A0A9Q0LAT3_ANAIG</name>
<evidence type="ECO:0000313" key="1">
    <source>
        <dbReference type="EMBL" id="KAJ5069452.1"/>
    </source>
</evidence>